<feature type="binding site" evidence="4">
    <location>
        <begin position="156"/>
        <end position="159"/>
    </location>
    <ligand>
        <name>FAD</name>
        <dbReference type="ChEBI" id="CHEBI:57692"/>
    </ligand>
</feature>
<evidence type="ECO:0000256" key="3">
    <source>
        <dbReference type="ARBA" id="ARBA00023002"/>
    </source>
</evidence>
<reference evidence="7" key="1">
    <citation type="journal article" date="2014" name="Int. J. Syst. Evol. Microbiol.">
        <title>Complete genome sequence of Corynebacterium casei LMG S-19264T (=DSM 44701T), isolated from a smear-ripened cheese.</title>
        <authorList>
            <consortium name="US DOE Joint Genome Institute (JGI-PGF)"/>
            <person name="Walter F."/>
            <person name="Albersmeier A."/>
            <person name="Kalinowski J."/>
            <person name="Ruckert C."/>
        </authorList>
    </citation>
    <scope>NUCLEOTIDE SEQUENCE</scope>
    <source>
        <strain evidence="7">CGMCC 1.12754</strain>
    </source>
</reference>
<feature type="domain" description="HpaB/PvcC/4-BUDH C-terminal" evidence="5">
    <location>
        <begin position="280"/>
        <end position="478"/>
    </location>
</feature>
<dbReference type="InterPro" id="IPR012687">
    <property type="entry name" value="HpaB_Deino-type"/>
</dbReference>
<reference evidence="7" key="2">
    <citation type="submission" date="2020-09" db="EMBL/GenBank/DDBJ databases">
        <authorList>
            <person name="Sun Q."/>
            <person name="Zhou Y."/>
        </authorList>
    </citation>
    <scope>NUCLEOTIDE SEQUENCE</scope>
    <source>
        <strain evidence="7">CGMCC 1.12754</strain>
    </source>
</reference>
<dbReference type="Gene3D" id="1.20.140.10">
    <property type="entry name" value="Butyryl-CoA Dehydrogenase, subunit A, domain 3"/>
    <property type="match status" value="1"/>
</dbReference>
<keyword evidence="2 4" id="KW-0274">FAD</keyword>
<dbReference type="GO" id="GO:0016712">
    <property type="term" value="F:oxidoreductase activity, acting on paired donors, with incorporation or reduction of molecular oxygen, reduced flavin or flavoprotein as one donor, and incorporation of one atom of oxygen"/>
    <property type="evidence" value="ECO:0007669"/>
    <property type="project" value="InterPro"/>
</dbReference>
<evidence type="ECO:0000256" key="1">
    <source>
        <dbReference type="ARBA" id="ARBA00022630"/>
    </source>
</evidence>
<dbReference type="AlphaFoldDB" id="A0A917M1V7"/>
<dbReference type="PANTHER" id="PTHR36117:SF3">
    <property type="entry name" value="4-HYDROXYPHENYLACETATE 3-MONOOXYGENASE-RELATED"/>
    <property type="match status" value="1"/>
</dbReference>
<evidence type="ECO:0000313" key="8">
    <source>
        <dbReference type="Proteomes" id="UP000622860"/>
    </source>
</evidence>
<dbReference type="Pfam" id="PF03241">
    <property type="entry name" value="HpaB"/>
    <property type="match status" value="1"/>
</dbReference>
<evidence type="ECO:0000256" key="2">
    <source>
        <dbReference type="ARBA" id="ARBA00022827"/>
    </source>
</evidence>
<dbReference type="PIRSF" id="PIRSF000331">
    <property type="entry name" value="HpaA_HpaB"/>
    <property type="match status" value="1"/>
</dbReference>
<dbReference type="InterPro" id="IPR036250">
    <property type="entry name" value="AcylCo_DH-like_C"/>
</dbReference>
<dbReference type="InterPro" id="IPR024674">
    <property type="entry name" value="HpaB/PvcC/4-BUDH_N"/>
</dbReference>
<dbReference type="SUPFAM" id="SSF56645">
    <property type="entry name" value="Acyl-CoA dehydrogenase NM domain-like"/>
    <property type="match status" value="1"/>
</dbReference>
<evidence type="ECO:0000256" key="4">
    <source>
        <dbReference type="PIRSR" id="PIRSR000331-2"/>
    </source>
</evidence>
<dbReference type="Proteomes" id="UP000622860">
    <property type="component" value="Unassembled WGS sequence"/>
</dbReference>
<dbReference type="InterPro" id="IPR004925">
    <property type="entry name" value="HpaB/PvcC/4-BUDH"/>
</dbReference>
<evidence type="ECO:0000259" key="5">
    <source>
        <dbReference type="Pfam" id="PF03241"/>
    </source>
</evidence>
<feature type="binding site" evidence="4">
    <location>
        <position position="195"/>
    </location>
    <ligand>
        <name>FAD</name>
        <dbReference type="ChEBI" id="CHEBI:57692"/>
    </ligand>
</feature>
<comment type="caution">
    <text evidence="7">The sequence shown here is derived from an EMBL/GenBank/DDBJ whole genome shotgun (WGS) entry which is preliminary data.</text>
</comment>
<dbReference type="GO" id="GO:0050660">
    <property type="term" value="F:flavin adenine dinucleotide binding"/>
    <property type="evidence" value="ECO:0007669"/>
    <property type="project" value="InterPro"/>
</dbReference>
<dbReference type="EMBL" id="BMFR01000004">
    <property type="protein sequence ID" value="GGG72105.1"/>
    <property type="molecule type" value="Genomic_DNA"/>
</dbReference>
<evidence type="ECO:0000313" key="7">
    <source>
        <dbReference type="EMBL" id="GGG72105.1"/>
    </source>
</evidence>
<feature type="binding site" evidence="4">
    <location>
        <begin position="452"/>
        <end position="455"/>
    </location>
    <ligand>
        <name>FAD</name>
        <dbReference type="ChEBI" id="CHEBI:57692"/>
    </ligand>
</feature>
<dbReference type="SUPFAM" id="SSF47203">
    <property type="entry name" value="Acyl-CoA dehydrogenase C-terminal domain-like"/>
    <property type="match status" value="1"/>
</dbReference>
<feature type="domain" description="HpaB/PvcC/4-BUDH N-terminal" evidence="6">
    <location>
        <begin position="6"/>
        <end position="271"/>
    </location>
</feature>
<dbReference type="Gene3D" id="1.10.3140.10">
    <property type="entry name" value="4-hydroxybutyryl-coa dehydratase, domain 1"/>
    <property type="match status" value="1"/>
</dbReference>
<keyword evidence="3" id="KW-0560">Oxidoreductase</keyword>
<proteinExistence type="predicted"/>
<dbReference type="GO" id="GO:0010124">
    <property type="term" value="P:phenylacetate catabolic process"/>
    <property type="evidence" value="ECO:0007669"/>
    <property type="project" value="InterPro"/>
</dbReference>
<dbReference type="Pfam" id="PF11794">
    <property type="entry name" value="HpaB_N"/>
    <property type="match status" value="1"/>
</dbReference>
<dbReference type="NCBIfam" id="TIGR02309">
    <property type="entry name" value="HpaB-1"/>
    <property type="match status" value="1"/>
</dbReference>
<sequence>MPIISGEDYMNRINKLKSDIWIEGKRVEGEISEHKAFKGVMKSQAALYDLQHSKSIEDIMTYDSPTTSEKVGTSYLIPKSKEDLLKRRSMIQEWAKVNGGLMGRSPDYMNTILASFAASVDLLKGEKNCFPENLLSFYEYARENDLSFTHTFINPQVNRGKFYFEDDEEDEIITAQVVDRNKDGIVIKGARLLATQGGITDEILVFSTAGADEAHSYAFSIPSNTKGLRFICRESFVYKESEFDHPLSSRFEEMDTIIVFNDVLVPWDRVFYYDNPKITGKFFSESLFFPLALHQIVSRQVIKTEFVLGVVQSLVNTINIGEYQHVQDKVSEIIIARETMKAFLVASESQAKEDANGTMVPDLNTLYTAINTFPKVYPRFSEIIQSLGASGLVSIPTEEDFKSEINGELDLYLRAATKKAVDRVKLFRLAWDLSMSAFGTRQTLYERYFFGDPIRLSQSLYSNYEKDQYVENVHRFLGIESL</sequence>
<keyword evidence="8" id="KW-1185">Reference proteome</keyword>
<organism evidence="7 8">
    <name type="scientific">Virgibacillus oceani</name>
    <dbReference type="NCBI Taxonomy" id="1479511"/>
    <lineage>
        <taxon>Bacteria</taxon>
        <taxon>Bacillati</taxon>
        <taxon>Bacillota</taxon>
        <taxon>Bacilli</taxon>
        <taxon>Bacillales</taxon>
        <taxon>Bacillaceae</taxon>
        <taxon>Virgibacillus</taxon>
    </lineage>
</organism>
<dbReference type="RefSeq" id="WP_188454806.1">
    <property type="nucleotide sequence ID" value="NZ_BMFR01000004.1"/>
</dbReference>
<dbReference type="InterPro" id="IPR046373">
    <property type="entry name" value="Acyl-CoA_Oxase/DH_mid-dom_sf"/>
</dbReference>
<dbReference type="InterPro" id="IPR024719">
    <property type="entry name" value="HpaB/PvcC/4-BUDH_C"/>
</dbReference>
<protein>
    <submittedName>
        <fullName evidence="7">4-hydroxyphenylacetate 3-monooxygenase</fullName>
    </submittedName>
</protein>
<dbReference type="PANTHER" id="PTHR36117">
    <property type="entry name" value="4-HYDROXYPHENYLACETATE 3-MONOOXYGENASE-RELATED"/>
    <property type="match status" value="1"/>
</dbReference>
<accession>A0A917M1V7</accession>
<evidence type="ECO:0000259" key="6">
    <source>
        <dbReference type="Pfam" id="PF11794"/>
    </source>
</evidence>
<dbReference type="Gene3D" id="2.40.110.10">
    <property type="entry name" value="Butyryl-CoA Dehydrogenase, subunit A, domain 2"/>
    <property type="match status" value="1"/>
</dbReference>
<dbReference type="InterPro" id="IPR009100">
    <property type="entry name" value="AcylCoA_DH/oxidase_NM_dom_sf"/>
</dbReference>
<keyword evidence="1" id="KW-0285">Flavoprotein</keyword>
<name>A0A917M1V7_9BACI</name>
<gene>
    <name evidence="7" type="primary">yoaI</name>
    <name evidence="7" type="ORF">GCM10011398_15560</name>
</gene>
<dbReference type="GO" id="GO:0016627">
    <property type="term" value="F:oxidoreductase activity, acting on the CH-CH group of donors"/>
    <property type="evidence" value="ECO:0007669"/>
    <property type="project" value="InterPro"/>
</dbReference>